<organism evidence="9">
    <name type="scientific">marine sediment metagenome</name>
    <dbReference type="NCBI Taxonomy" id="412755"/>
    <lineage>
        <taxon>unclassified sequences</taxon>
        <taxon>metagenomes</taxon>
        <taxon>ecological metagenomes</taxon>
    </lineage>
</organism>
<evidence type="ECO:0008006" key="10">
    <source>
        <dbReference type="Google" id="ProtNLM"/>
    </source>
</evidence>
<dbReference type="PANTHER" id="PTHR11629">
    <property type="entry name" value="VACUOLAR PROTON ATPASES"/>
    <property type="match status" value="1"/>
</dbReference>
<evidence type="ECO:0000256" key="8">
    <source>
        <dbReference type="SAM" id="Phobius"/>
    </source>
</evidence>
<feature type="transmembrane region" description="Helical" evidence="8">
    <location>
        <begin position="84"/>
        <end position="110"/>
    </location>
</feature>
<dbReference type="InterPro" id="IPR002490">
    <property type="entry name" value="V-ATPase_116kDa_su"/>
</dbReference>
<keyword evidence="6" id="KW-0406">Ion transport</keyword>
<keyword evidence="4 8" id="KW-0812">Transmembrane</keyword>
<gene>
    <name evidence="9" type="ORF">S01H4_61361</name>
</gene>
<dbReference type="EMBL" id="BART01036365">
    <property type="protein sequence ID" value="GAH10238.1"/>
    <property type="molecule type" value="Genomic_DNA"/>
</dbReference>
<dbReference type="GO" id="GO:0051117">
    <property type="term" value="F:ATPase binding"/>
    <property type="evidence" value="ECO:0007669"/>
    <property type="project" value="TreeGrafter"/>
</dbReference>
<evidence type="ECO:0000256" key="6">
    <source>
        <dbReference type="ARBA" id="ARBA00023065"/>
    </source>
</evidence>
<feature type="non-terminal residue" evidence="9">
    <location>
        <position position="173"/>
    </location>
</feature>
<dbReference type="Pfam" id="PF01496">
    <property type="entry name" value="V_ATPase_I"/>
    <property type="match status" value="1"/>
</dbReference>
<dbReference type="GO" id="GO:0016471">
    <property type="term" value="C:vacuolar proton-transporting V-type ATPase complex"/>
    <property type="evidence" value="ECO:0007669"/>
    <property type="project" value="TreeGrafter"/>
</dbReference>
<evidence type="ECO:0000256" key="5">
    <source>
        <dbReference type="ARBA" id="ARBA00022989"/>
    </source>
</evidence>
<reference evidence="9" key="1">
    <citation type="journal article" date="2014" name="Front. Microbiol.">
        <title>High frequency of phylogenetically diverse reductive dehalogenase-homologous genes in deep subseafloor sedimentary metagenomes.</title>
        <authorList>
            <person name="Kawai M."/>
            <person name="Futagami T."/>
            <person name="Toyoda A."/>
            <person name="Takaki Y."/>
            <person name="Nishi S."/>
            <person name="Hori S."/>
            <person name="Arai W."/>
            <person name="Tsubouchi T."/>
            <person name="Morono Y."/>
            <person name="Uchiyama I."/>
            <person name="Ito T."/>
            <person name="Fujiyama A."/>
            <person name="Inagaki F."/>
            <person name="Takami H."/>
        </authorList>
    </citation>
    <scope>NUCLEOTIDE SEQUENCE</scope>
    <source>
        <strain evidence="9">Expedition CK06-06</strain>
    </source>
</reference>
<comment type="similarity">
    <text evidence="2">Belongs to the V-ATPase 116 kDa subunit family.</text>
</comment>
<evidence type="ECO:0000313" key="9">
    <source>
        <dbReference type="EMBL" id="GAH10238.1"/>
    </source>
</evidence>
<keyword evidence="7 8" id="KW-0472">Membrane</keyword>
<evidence type="ECO:0000256" key="7">
    <source>
        <dbReference type="ARBA" id="ARBA00023136"/>
    </source>
</evidence>
<evidence type="ECO:0000256" key="1">
    <source>
        <dbReference type="ARBA" id="ARBA00004141"/>
    </source>
</evidence>
<accession>X1ENK8</accession>
<protein>
    <recommendedName>
        <fullName evidence="10">V-type ATP synthase subunit I</fullName>
    </recommendedName>
</protein>
<sequence length="173" mass="19930">YIKQTEKVIIIEGWILKKELNKLKDILHKKFKELEVVFSDPKESDDIPVSLKNNKFVEPFESITELYGIPKYKEFDPTPLFAPFYFIFFGMCLSDAGYGLVIAILSYWALVKFKFEGMAKKFFGLFFLGGVSTFIMGAIMGSWMGDTLNFLPENMLFIKTFLIDSISLLDPIK</sequence>
<name>X1ENK8_9ZZZZ</name>
<dbReference type="GO" id="GO:0033179">
    <property type="term" value="C:proton-transporting V-type ATPase, V0 domain"/>
    <property type="evidence" value="ECO:0007669"/>
    <property type="project" value="InterPro"/>
</dbReference>
<keyword evidence="5 8" id="KW-1133">Transmembrane helix</keyword>
<evidence type="ECO:0000256" key="3">
    <source>
        <dbReference type="ARBA" id="ARBA00022448"/>
    </source>
</evidence>
<comment type="caution">
    <text evidence="9">The sequence shown here is derived from an EMBL/GenBank/DDBJ whole genome shotgun (WGS) entry which is preliminary data.</text>
</comment>
<dbReference type="GO" id="GO:0007035">
    <property type="term" value="P:vacuolar acidification"/>
    <property type="evidence" value="ECO:0007669"/>
    <property type="project" value="TreeGrafter"/>
</dbReference>
<evidence type="ECO:0000256" key="4">
    <source>
        <dbReference type="ARBA" id="ARBA00022692"/>
    </source>
</evidence>
<evidence type="ECO:0000256" key="2">
    <source>
        <dbReference type="ARBA" id="ARBA00009904"/>
    </source>
</evidence>
<proteinExistence type="inferred from homology"/>
<dbReference type="AlphaFoldDB" id="X1ENK8"/>
<keyword evidence="3" id="KW-0813">Transport</keyword>
<dbReference type="PANTHER" id="PTHR11629:SF63">
    <property type="entry name" value="V-TYPE PROTON ATPASE SUBUNIT A"/>
    <property type="match status" value="1"/>
</dbReference>
<feature type="non-terminal residue" evidence="9">
    <location>
        <position position="1"/>
    </location>
</feature>
<feature type="transmembrane region" description="Helical" evidence="8">
    <location>
        <begin position="122"/>
        <end position="145"/>
    </location>
</feature>
<comment type="subcellular location">
    <subcellularLocation>
        <location evidence="1">Membrane</location>
        <topology evidence="1">Multi-pass membrane protein</topology>
    </subcellularLocation>
</comment>
<dbReference type="GO" id="GO:0046961">
    <property type="term" value="F:proton-transporting ATPase activity, rotational mechanism"/>
    <property type="evidence" value="ECO:0007669"/>
    <property type="project" value="InterPro"/>
</dbReference>